<comment type="caution">
    <text evidence="1">The sequence shown here is derived from an EMBL/GenBank/DDBJ whole genome shotgun (WGS) entry which is preliminary data.</text>
</comment>
<evidence type="ECO:0000313" key="1">
    <source>
        <dbReference type="EMBL" id="PAT35418.1"/>
    </source>
</evidence>
<evidence type="ECO:0000313" key="4">
    <source>
        <dbReference type="Proteomes" id="UP000217999"/>
    </source>
</evidence>
<accession>A0A2A2ACF0</accession>
<reference evidence="3 4" key="1">
    <citation type="submission" date="2017-08" db="EMBL/GenBank/DDBJ databases">
        <title>WGS of Clinical strains of the CDC Group NO-1 linked to zoonotic infections in humans.</title>
        <authorList>
            <person name="Bernier A.-M."/>
            <person name="Bernard K."/>
        </authorList>
    </citation>
    <scope>NUCLEOTIDE SEQUENCE [LARGE SCALE GENOMIC DNA]</scope>
    <source>
        <strain evidence="1 4">NML03-0146</strain>
        <strain evidence="2 3">NML91-0035</strain>
    </source>
</reference>
<dbReference type="EMBL" id="NSJF01000002">
    <property type="protein sequence ID" value="PAT35418.1"/>
    <property type="molecule type" value="Genomic_DNA"/>
</dbReference>
<evidence type="ECO:0000313" key="3">
    <source>
        <dbReference type="Proteomes" id="UP000217780"/>
    </source>
</evidence>
<proteinExistence type="predicted"/>
<gene>
    <name evidence="1" type="ORF">CK620_06035</name>
    <name evidence="2" type="ORF">CLI92_03780</name>
</gene>
<dbReference type="Proteomes" id="UP000217999">
    <property type="component" value="Unassembled WGS sequence"/>
</dbReference>
<evidence type="ECO:0000313" key="2">
    <source>
        <dbReference type="EMBL" id="PAX17942.1"/>
    </source>
</evidence>
<sequence length="62" mass="6924">MGKFACGDGRATQRAEAVAKGSVMGSLLQQREQVRYYLPFAVFSEHLRLVRAVLGRLGKGWR</sequence>
<organism evidence="1 4">
    <name type="scientific">Vandammella animalimorsus</name>
    <dbReference type="NCBI Taxonomy" id="2029117"/>
    <lineage>
        <taxon>Bacteria</taxon>
        <taxon>Pseudomonadati</taxon>
        <taxon>Pseudomonadota</taxon>
        <taxon>Betaproteobacteria</taxon>
        <taxon>Burkholderiales</taxon>
        <taxon>Comamonadaceae</taxon>
        <taxon>Vandammella</taxon>
    </lineage>
</organism>
<protein>
    <submittedName>
        <fullName evidence="1">Uncharacterized protein</fullName>
    </submittedName>
</protein>
<dbReference type="Proteomes" id="UP000217780">
    <property type="component" value="Unassembled WGS sequence"/>
</dbReference>
<name>A0A2A2ACF0_9BURK</name>
<dbReference type="EMBL" id="NTBI01000002">
    <property type="protein sequence ID" value="PAX17942.1"/>
    <property type="molecule type" value="Genomic_DNA"/>
</dbReference>
<dbReference type="AlphaFoldDB" id="A0A2A2ACF0"/>
<accession>A0A2A2T825</accession>